<comment type="caution">
    <text evidence="3">The sequence shown here is derived from an EMBL/GenBank/DDBJ whole genome shotgun (WGS) entry which is preliminary data.</text>
</comment>
<keyword evidence="1" id="KW-0472">Membrane</keyword>
<feature type="transmembrane region" description="Helical" evidence="1">
    <location>
        <begin position="54"/>
        <end position="74"/>
    </location>
</feature>
<dbReference type="PANTHER" id="PTHR40465">
    <property type="entry name" value="CHROMOSOME 1, WHOLE GENOME SHOTGUN SEQUENCE"/>
    <property type="match status" value="1"/>
</dbReference>
<dbReference type="Pfam" id="PF20152">
    <property type="entry name" value="DUF6534"/>
    <property type="match status" value="1"/>
</dbReference>
<proteinExistence type="predicted"/>
<dbReference type="PROSITE" id="PS51257">
    <property type="entry name" value="PROKAR_LIPOPROTEIN"/>
    <property type="match status" value="1"/>
</dbReference>
<feature type="domain" description="DUF6534" evidence="2">
    <location>
        <begin position="142"/>
        <end position="233"/>
    </location>
</feature>
<evidence type="ECO:0000313" key="3">
    <source>
        <dbReference type="EMBL" id="KAL0960619.1"/>
    </source>
</evidence>
<feature type="transmembrane region" description="Helical" evidence="1">
    <location>
        <begin position="12"/>
        <end position="34"/>
    </location>
</feature>
<dbReference type="Proteomes" id="UP001556367">
    <property type="component" value="Unassembled WGS sequence"/>
</dbReference>
<protein>
    <recommendedName>
        <fullName evidence="2">DUF6534 domain-containing protein</fullName>
    </recommendedName>
</protein>
<feature type="transmembrane region" description="Helical" evidence="1">
    <location>
        <begin position="176"/>
        <end position="200"/>
    </location>
</feature>
<feature type="transmembrane region" description="Helical" evidence="1">
    <location>
        <begin position="132"/>
        <end position="156"/>
    </location>
</feature>
<organism evidence="3 4">
    <name type="scientific">Hohenbuehelia grisea</name>
    <dbReference type="NCBI Taxonomy" id="104357"/>
    <lineage>
        <taxon>Eukaryota</taxon>
        <taxon>Fungi</taxon>
        <taxon>Dikarya</taxon>
        <taxon>Basidiomycota</taxon>
        <taxon>Agaricomycotina</taxon>
        <taxon>Agaricomycetes</taxon>
        <taxon>Agaricomycetidae</taxon>
        <taxon>Agaricales</taxon>
        <taxon>Pleurotineae</taxon>
        <taxon>Pleurotaceae</taxon>
        <taxon>Hohenbuehelia</taxon>
    </lineage>
</organism>
<evidence type="ECO:0000313" key="4">
    <source>
        <dbReference type="Proteomes" id="UP001556367"/>
    </source>
</evidence>
<dbReference type="PANTHER" id="PTHR40465:SF1">
    <property type="entry name" value="DUF6534 DOMAIN-CONTAINING PROTEIN"/>
    <property type="match status" value="1"/>
</dbReference>
<name>A0ABR3JXH5_9AGAR</name>
<reference evidence="4" key="1">
    <citation type="submission" date="2024-06" db="EMBL/GenBank/DDBJ databases">
        <title>Multi-omics analyses provide insights into the biosynthesis of the anticancer antibiotic pleurotin in Hohenbuehelia grisea.</title>
        <authorList>
            <person name="Weaver J.A."/>
            <person name="Alberti F."/>
        </authorList>
    </citation>
    <scope>NUCLEOTIDE SEQUENCE [LARGE SCALE GENOMIC DNA]</scope>
    <source>
        <strain evidence="4">T-177</strain>
    </source>
</reference>
<evidence type="ECO:0000259" key="2">
    <source>
        <dbReference type="Pfam" id="PF20152"/>
    </source>
</evidence>
<dbReference type="InterPro" id="IPR045339">
    <property type="entry name" value="DUF6534"/>
</dbReference>
<dbReference type="EMBL" id="JASNQZ010000001">
    <property type="protein sequence ID" value="KAL0960619.1"/>
    <property type="molecule type" value="Genomic_DNA"/>
</dbReference>
<gene>
    <name evidence="3" type="ORF">HGRIS_005650</name>
</gene>
<accession>A0ABR3JXH5</accession>
<keyword evidence="1" id="KW-1133">Transmembrane helix</keyword>
<feature type="transmembrane region" description="Helical" evidence="1">
    <location>
        <begin position="206"/>
        <end position="228"/>
    </location>
</feature>
<feature type="transmembrane region" description="Helical" evidence="1">
    <location>
        <begin position="86"/>
        <end position="112"/>
    </location>
</feature>
<keyword evidence="4" id="KW-1185">Reference proteome</keyword>
<evidence type="ECO:0000256" key="1">
    <source>
        <dbReference type="SAM" id="Phobius"/>
    </source>
</evidence>
<sequence>MSRSSIDLRDNFGAIMLGAMVACVLFGVGCVQTFHYYMHYRNDALIAKASVASLFIFEALHSIFSIQLIYYYLVVNYANPVALLEVHWSAVAVLVITLVFSIAHVGVAFVVPGISYKLRHFGFLVVASKSSVYARISLSLGAAADVLITSIMCYYLREHRSGFQSTDALISRIMAYVIHTGALTSIVECLVLALSFHAAADGINLNLVYLGIYEVVGNLYGNSVMAILNSRKSTRKTAAHSLSTFTNSTNVPGHLPMKITESQTELAQGALKLDHDRSAYVKVHTTRTVHRDVDRSSIDITAQPV</sequence>
<keyword evidence="1" id="KW-0812">Transmembrane</keyword>